<dbReference type="InterPro" id="IPR055344">
    <property type="entry name" value="SecD_SecF_C_bact"/>
</dbReference>
<dbReference type="Gene3D" id="1.20.1640.10">
    <property type="entry name" value="Multidrug efflux transporter AcrB transmembrane domain"/>
    <property type="match status" value="1"/>
</dbReference>
<proteinExistence type="inferred from homology"/>
<evidence type="ECO:0000256" key="8">
    <source>
        <dbReference type="ARBA" id="ARBA00023136"/>
    </source>
</evidence>
<feature type="transmembrane region" description="Helical" evidence="9">
    <location>
        <begin position="36"/>
        <end position="53"/>
    </location>
</feature>
<dbReference type="GO" id="GO:0043952">
    <property type="term" value="P:protein transport by the Sec complex"/>
    <property type="evidence" value="ECO:0007669"/>
    <property type="project" value="UniProtKB-UniRule"/>
</dbReference>
<evidence type="ECO:0000256" key="5">
    <source>
        <dbReference type="ARBA" id="ARBA00022927"/>
    </source>
</evidence>
<comment type="subunit">
    <text evidence="9">Forms a complex with SecD. Part of the essential Sec protein translocation apparatus which comprises SecA, SecYEG and auxiliary proteins SecDF-YajC and YidC.</text>
</comment>
<feature type="transmembrane region" description="Helical" evidence="9">
    <location>
        <begin position="155"/>
        <end position="172"/>
    </location>
</feature>
<dbReference type="AlphaFoldDB" id="F6DD17"/>
<keyword evidence="4 9" id="KW-0812">Transmembrane</keyword>
<keyword evidence="2 9" id="KW-0813">Transport</keyword>
<evidence type="ECO:0000259" key="10">
    <source>
        <dbReference type="Pfam" id="PF02355"/>
    </source>
</evidence>
<evidence type="ECO:0000256" key="1">
    <source>
        <dbReference type="ARBA" id="ARBA00004651"/>
    </source>
</evidence>
<dbReference type="InterPro" id="IPR022813">
    <property type="entry name" value="SecD/SecF_arch_bac"/>
</dbReference>
<dbReference type="InterPro" id="IPR048634">
    <property type="entry name" value="SecD_SecF_C"/>
</dbReference>
<feature type="transmembrane region" description="Helical" evidence="9">
    <location>
        <begin position="285"/>
        <end position="310"/>
    </location>
</feature>
<keyword evidence="12" id="KW-1185">Reference proteome</keyword>
<dbReference type="NCBIfam" id="TIGR00966">
    <property type="entry name" value="transloc_SecF"/>
    <property type="match status" value="1"/>
</dbReference>
<keyword evidence="6 9" id="KW-1133">Transmembrane helix</keyword>
<dbReference type="GO" id="GO:0006605">
    <property type="term" value="P:protein targeting"/>
    <property type="evidence" value="ECO:0007669"/>
    <property type="project" value="UniProtKB-UniRule"/>
</dbReference>
<keyword evidence="7 9" id="KW-0811">Translocation</keyword>
<keyword evidence="5 9" id="KW-0653">Protein transport</keyword>
<dbReference type="EMBL" id="CP002776">
    <property type="protein sequence ID" value="AEG31753.1"/>
    <property type="molecule type" value="Genomic_DNA"/>
</dbReference>
<dbReference type="SUPFAM" id="SSF82866">
    <property type="entry name" value="Multidrug efflux transporter AcrB transmembrane domain"/>
    <property type="match status" value="1"/>
</dbReference>
<evidence type="ECO:0000256" key="6">
    <source>
        <dbReference type="ARBA" id="ARBA00022989"/>
    </source>
</evidence>
<protein>
    <recommendedName>
        <fullName evidence="9">Protein-export membrane protein SecF</fullName>
    </recommendedName>
</protein>
<evidence type="ECO:0000313" key="12">
    <source>
        <dbReference type="Proteomes" id="UP000009232"/>
    </source>
</evidence>
<dbReference type="KEGG" id="tcy:Thicy_0986"/>
<organism evidence="11 12">
    <name type="scientific">Thiomicrospira cyclica (strain DSM 14477 / JCM 11371 / ALM1)</name>
    <name type="common">Thioalkalimicrobium cyclicum</name>
    <dbReference type="NCBI Taxonomy" id="717773"/>
    <lineage>
        <taxon>Bacteria</taxon>
        <taxon>Pseudomonadati</taxon>
        <taxon>Pseudomonadota</taxon>
        <taxon>Gammaproteobacteria</taxon>
        <taxon>Thiotrichales</taxon>
        <taxon>Piscirickettsiaceae</taxon>
        <taxon>Thiomicrospira</taxon>
    </lineage>
</organism>
<dbReference type="PANTHER" id="PTHR30081">
    <property type="entry name" value="PROTEIN-EXPORT MEMBRANE PROTEIN SEC"/>
    <property type="match status" value="1"/>
</dbReference>
<dbReference type="PRINTS" id="PR01755">
    <property type="entry name" value="SECFTRNLCASE"/>
</dbReference>
<reference evidence="11 12" key="1">
    <citation type="submission" date="2011-05" db="EMBL/GenBank/DDBJ databases">
        <title>Complete sequence of Thioalkalimicrobium cyclicum ALM1.</title>
        <authorList>
            <consortium name="US DOE Joint Genome Institute"/>
            <person name="Lucas S."/>
            <person name="Han J."/>
            <person name="Lapidus A."/>
            <person name="Cheng J.-F."/>
            <person name="Goodwin L."/>
            <person name="Pitluck S."/>
            <person name="Peters L."/>
            <person name="Mikhailova N."/>
            <person name="Davenport K."/>
            <person name="Han C."/>
            <person name="Tapia R."/>
            <person name="Land M."/>
            <person name="Hauser L."/>
            <person name="Kyrpides N."/>
            <person name="Ivanova N."/>
            <person name="Pagani I."/>
            <person name="Kappler U."/>
            <person name="Woyke T."/>
        </authorList>
    </citation>
    <scope>NUCLEOTIDE SEQUENCE [LARGE SCALE GENOMIC DNA]</scope>
    <source>
        <strain evidence="12">DSM 14477 / JCM 11371 / ALM1</strain>
    </source>
</reference>
<evidence type="ECO:0000256" key="7">
    <source>
        <dbReference type="ARBA" id="ARBA00023010"/>
    </source>
</evidence>
<keyword evidence="3 9" id="KW-1003">Cell membrane</keyword>
<keyword evidence="8 9" id="KW-0472">Membrane</keyword>
<feature type="domain" description="Protein export membrane protein SecD/SecF C-terminal" evidence="10">
    <location>
        <begin position="129"/>
        <end position="308"/>
    </location>
</feature>
<dbReference type="NCBIfam" id="TIGR00916">
    <property type="entry name" value="2A0604s01"/>
    <property type="match status" value="1"/>
</dbReference>
<evidence type="ECO:0000313" key="11">
    <source>
        <dbReference type="EMBL" id="AEG31753.1"/>
    </source>
</evidence>
<evidence type="ECO:0000256" key="2">
    <source>
        <dbReference type="ARBA" id="ARBA00022448"/>
    </source>
</evidence>
<comment type="similarity">
    <text evidence="9">Belongs to the SecD/SecF family. SecF subfamily.</text>
</comment>
<feature type="transmembrane region" description="Helical" evidence="9">
    <location>
        <begin position="258"/>
        <end position="279"/>
    </location>
</feature>
<evidence type="ECO:0000256" key="9">
    <source>
        <dbReference type="HAMAP-Rule" id="MF_01464"/>
    </source>
</evidence>
<gene>
    <name evidence="9" type="primary">secF</name>
    <name evidence="11" type="ordered locus">Thicy_0986</name>
</gene>
<feature type="transmembrane region" description="Helical" evidence="9">
    <location>
        <begin position="179"/>
        <end position="200"/>
    </location>
</feature>
<accession>F6DD17</accession>
<dbReference type="GO" id="GO:0005886">
    <property type="term" value="C:plasma membrane"/>
    <property type="evidence" value="ECO:0007669"/>
    <property type="project" value="UniProtKB-SubCell"/>
</dbReference>
<evidence type="ECO:0000256" key="3">
    <source>
        <dbReference type="ARBA" id="ARBA00022475"/>
    </source>
</evidence>
<dbReference type="HAMAP" id="MF_01464_B">
    <property type="entry name" value="SecF_B"/>
    <property type="match status" value="1"/>
</dbReference>
<dbReference type="Proteomes" id="UP000009232">
    <property type="component" value="Chromosome"/>
</dbReference>
<dbReference type="GO" id="GO:0065002">
    <property type="term" value="P:intracellular protein transmembrane transport"/>
    <property type="evidence" value="ECO:0007669"/>
    <property type="project" value="UniProtKB-UniRule"/>
</dbReference>
<feature type="transmembrane region" description="Helical" evidence="9">
    <location>
        <begin position="206"/>
        <end position="227"/>
    </location>
</feature>
<comment type="function">
    <text evidence="9">Part of the Sec protein translocase complex. Interacts with the SecYEG preprotein conducting channel. SecDF uses the proton motive force (PMF) to complete protein translocation after the ATP-dependent function of SecA.</text>
</comment>
<dbReference type="InterPro" id="IPR022645">
    <property type="entry name" value="SecD/SecF_bac"/>
</dbReference>
<dbReference type="PANTHER" id="PTHR30081:SF8">
    <property type="entry name" value="PROTEIN TRANSLOCASE SUBUNIT SECF"/>
    <property type="match status" value="1"/>
</dbReference>
<dbReference type="STRING" id="717773.Thicy_0986"/>
<dbReference type="Pfam" id="PF02355">
    <property type="entry name" value="SecD_SecF_C"/>
    <property type="match status" value="1"/>
</dbReference>
<dbReference type="HOGENOM" id="CLU_050012_1_0_6"/>
<dbReference type="eggNOG" id="COG0341">
    <property type="taxonomic scope" value="Bacteria"/>
</dbReference>
<name>F6DD17_THICA</name>
<sequence length="348" mass="37804">MTTKQTATTPDSTVETAQSTPMDYGKIKFMKIRTPAVLFSVLLIIASLLGLWYKGLNLGVDFTGGTIIELTYPQGADLTEIRTHLVAAGYEEAQVQHFGSSREVLIRIAPRGDMASATLSNEVMAALQQASDQLIDLRRVEFVGPQVGEELTTDGALAVLYALIGILIYVALRFEYRFSLGAITALVHDVVITLGVFAWTQIQFDLTVLAAILAIIGYSLNDTIVVFDRIRENFRTVRIGTPAEVTNKALNDMLARTLMTSLTTLLVLSALFFLGGEIIHGFATALIIGVIVGTYSSIYVASNTALLLGVSKQDLMPPVKKEGGADDLSDDELHKDFLAQEAKRKAQD</sequence>
<dbReference type="RefSeq" id="WP_013835530.1">
    <property type="nucleotide sequence ID" value="NC_015581.1"/>
</dbReference>
<evidence type="ECO:0000256" key="4">
    <source>
        <dbReference type="ARBA" id="ARBA00022692"/>
    </source>
</evidence>
<keyword evidence="9" id="KW-0997">Cell inner membrane</keyword>
<dbReference type="GO" id="GO:0015450">
    <property type="term" value="F:protein-transporting ATPase activity"/>
    <property type="evidence" value="ECO:0007669"/>
    <property type="project" value="InterPro"/>
</dbReference>
<dbReference type="InterPro" id="IPR005665">
    <property type="entry name" value="SecF_bac"/>
</dbReference>
<comment type="subcellular location">
    <subcellularLocation>
        <location evidence="9">Cell inner membrane</location>
        <topology evidence="9">Multi-pass membrane protein</topology>
    </subcellularLocation>
    <subcellularLocation>
        <location evidence="1">Cell membrane</location>
        <topology evidence="1">Multi-pass membrane protein</topology>
    </subcellularLocation>
</comment>
<dbReference type="Pfam" id="PF07549">
    <property type="entry name" value="Sec_GG"/>
    <property type="match status" value="1"/>
</dbReference>
<dbReference type="InterPro" id="IPR022646">
    <property type="entry name" value="SecD/SecF_CS"/>
</dbReference>